<dbReference type="InterPro" id="IPR002068">
    <property type="entry name" value="A-crystallin/Hsp20_dom"/>
</dbReference>
<organism evidence="9 10">
    <name type="scientific">Xanthoceras sorbifolium</name>
    <dbReference type="NCBI Taxonomy" id="99658"/>
    <lineage>
        <taxon>Eukaryota</taxon>
        <taxon>Viridiplantae</taxon>
        <taxon>Streptophyta</taxon>
        <taxon>Embryophyta</taxon>
        <taxon>Tracheophyta</taxon>
        <taxon>Spermatophyta</taxon>
        <taxon>Magnoliopsida</taxon>
        <taxon>eudicotyledons</taxon>
        <taxon>Gunneridae</taxon>
        <taxon>Pentapetalae</taxon>
        <taxon>rosids</taxon>
        <taxon>malvids</taxon>
        <taxon>Sapindales</taxon>
        <taxon>Sapindaceae</taxon>
        <taxon>Xanthoceroideae</taxon>
        <taxon>Xanthoceras</taxon>
    </lineage>
</organism>
<evidence type="ECO:0000313" key="10">
    <source>
        <dbReference type="Proteomes" id="UP000827721"/>
    </source>
</evidence>
<name>A0ABQ8HJU3_9ROSI</name>
<protein>
    <recommendedName>
        <fullName evidence="8">SHSP domain-containing protein</fullName>
    </recommendedName>
</protein>
<dbReference type="Pfam" id="PF00011">
    <property type="entry name" value="HSP20"/>
    <property type="match status" value="1"/>
</dbReference>
<evidence type="ECO:0000256" key="1">
    <source>
        <dbReference type="ARBA" id="ARBA00004162"/>
    </source>
</evidence>
<evidence type="ECO:0000256" key="6">
    <source>
        <dbReference type="SAM" id="MobiDB-lite"/>
    </source>
</evidence>
<dbReference type="Proteomes" id="UP000827721">
    <property type="component" value="Unassembled WGS sequence"/>
</dbReference>
<keyword evidence="7" id="KW-1133">Transmembrane helix</keyword>
<comment type="caution">
    <text evidence="9">The sequence shown here is derived from an EMBL/GenBank/DDBJ whole genome shotgun (WGS) entry which is preliminary data.</text>
</comment>
<proteinExistence type="inferred from homology"/>
<feature type="domain" description="SHSP" evidence="8">
    <location>
        <begin position="9"/>
        <end position="114"/>
    </location>
</feature>
<accession>A0ABQ8HJU3</accession>
<dbReference type="Gene3D" id="2.60.40.790">
    <property type="match status" value="1"/>
</dbReference>
<comment type="subcellular location">
    <subcellularLocation>
        <location evidence="1">Cell membrane</location>
        <topology evidence="1">Single-pass membrane protein</topology>
    </subcellularLocation>
</comment>
<keyword evidence="7" id="KW-0812">Transmembrane</keyword>
<dbReference type="PANTHER" id="PTHR43670">
    <property type="entry name" value="HEAT SHOCK PROTEIN 26"/>
    <property type="match status" value="1"/>
</dbReference>
<dbReference type="EMBL" id="JAFEMO010000010">
    <property type="protein sequence ID" value="KAH7561350.1"/>
    <property type="molecule type" value="Genomic_DNA"/>
</dbReference>
<evidence type="ECO:0000256" key="5">
    <source>
        <dbReference type="RuleBase" id="RU003616"/>
    </source>
</evidence>
<evidence type="ECO:0000313" key="9">
    <source>
        <dbReference type="EMBL" id="KAH7561350.1"/>
    </source>
</evidence>
<feature type="compositionally biased region" description="Basic and acidic residues" evidence="6">
    <location>
        <begin position="172"/>
        <end position="214"/>
    </location>
</feature>
<dbReference type="CDD" id="cd00298">
    <property type="entry name" value="ACD_sHsps_p23-like"/>
    <property type="match status" value="1"/>
</dbReference>
<dbReference type="InterPro" id="IPR008978">
    <property type="entry name" value="HSP20-like_chaperone"/>
</dbReference>
<dbReference type="SUPFAM" id="SSF49764">
    <property type="entry name" value="HSP20-like chaperones"/>
    <property type="match status" value="1"/>
</dbReference>
<gene>
    <name evidence="9" type="ORF">JRO89_XS10G0214900</name>
</gene>
<feature type="compositionally biased region" description="Basic and acidic residues" evidence="6">
    <location>
        <begin position="103"/>
        <end position="143"/>
    </location>
</feature>
<dbReference type="PROSITE" id="PS01031">
    <property type="entry name" value="SHSP"/>
    <property type="match status" value="1"/>
</dbReference>
<evidence type="ECO:0000259" key="8">
    <source>
        <dbReference type="PROSITE" id="PS01031"/>
    </source>
</evidence>
<keyword evidence="10" id="KW-1185">Reference proteome</keyword>
<keyword evidence="2" id="KW-1003">Cell membrane</keyword>
<feature type="compositionally biased region" description="Basic and acidic residues" evidence="6">
    <location>
        <begin position="151"/>
        <end position="163"/>
    </location>
</feature>
<sequence length="279" mass="31242">MERRRQDHREYEDFVPSTGWVREPEYDTLVVYLPGFKKEQLKVQVTTLRNLRISGERPLGNNKWSHFRMEFPIPANNDINEISAKFEGGSLYIKHPKVITTEDIPKPQREREESKTGEGEEKKATLEKVPSKPKTEGEEEAKMQEVASRTSMEKQKSGEEKENAQQVPPKTSSEEKQPTEKEANGDAKSTLEKKSEDLAGQDEKISAEATEMDKNLGQAGIVSGKDKSEVEGGGSAMEMKQPSKLLNLIVAILLILVIGIYARNAIRSIGKSNKATTDV</sequence>
<evidence type="ECO:0000256" key="7">
    <source>
        <dbReference type="SAM" id="Phobius"/>
    </source>
</evidence>
<evidence type="ECO:0000256" key="3">
    <source>
        <dbReference type="ARBA" id="ARBA00022821"/>
    </source>
</evidence>
<feature type="transmembrane region" description="Helical" evidence="7">
    <location>
        <begin position="245"/>
        <end position="262"/>
    </location>
</feature>
<reference evidence="9 10" key="1">
    <citation type="submission" date="2021-02" db="EMBL/GenBank/DDBJ databases">
        <title>Plant Genome Project.</title>
        <authorList>
            <person name="Zhang R.-G."/>
        </authorList>
    </citation>
    <scope>NUCLEOTIDE SEQUENCE [LARGE SCALE GENOMIC DNA]</scope>
    <source>
        <tissue evidence="9">Leaves</tissue>
    </source>
</reference>
<comment type="similarity">
    <text evidence="4 5">Belongs to the small heat shock protein (HSP20) family.</text>
</comment>
<keyword evidence="7" id="KW-0472">Membrane</keyword>
<feature type="region of interest" description="Disordered" evidence="6">
    <location>
        <begin position="98"/>
        <end position="236"/>
    </location>
</feature>
<dbReference type="PANTHER" id="PTHR43670:SF73">
    <property type="entry name" value="INACTIVE PROTEIN RESTRICTED TEV MOVEMENT 2-LIKE"/>
    <property type="match status" value="1"/>
</dbReference>
<keyword evidence="3" id="KW-0611">Plant defense</keyword>
<evidence type="ECO:0000256" key="4">
    <source>
        <dbReference type="PROSITE-ProRule" id="PRU00285"/>
    </source>
</evidence>
<evidence type="ECO:0000256" key="2">
    <source>
        <dbReference type="ARBA" id="ARBA00022475"/>
    </source>
</evidence>